<dbReference type="GO" id="GO:0140098">
    <property type="term" value="F:catalytic activity, acting on RNA"/>
    <property type="evidence" value="ECO:0007669"/>
    <property type="project" value="UniProtKB-ARBA"/>
</dbReference>
<dbReference type="Pfam" id="PF00849">
    <property type="entry name" value="PseudoU_synth_2"/>
    <property type="match status" value="1"/>
</dbReference>
<protein>
    <recommendedName>
        <fullName evidence="2">RNA pseudouridylate synthase</fullName>
    </recommendedName>
    <alternativeName>
        <fullName evidence="3">RNA-uridine isomerase</fullName>
    </alternativeName>
</protein>
<feature type="domain" description="Pseudouridine synthase RsuA/RluA-like" evidence="6">
    <location>
        <begin position="137"/>
        <end position="330"/>
    </location>
</feature>
<dbReference type="InterPro" id="IPR006145">
    <property type="entry name" value="PsdUridine_synth_RsuA/RluA"/>
</dbReference>
<dbReference type="InterPro" id="IPR006224">
    <property type="entry name" value="PsdUridine_synth_RluA-like_CS"/>
</dbReference>
<organism evidence="7">
    <name type="scientific">Veillonella parvula</name>
    <name type="common">Staphylococcus parvulus</name>
    <dbReference type="NCBI Taxonomy" id="29466"/>
    <lineage>
        <taxon>Bacteria</taxon>
        <taxon>Bacillati</taxon>
        <taxon>Bacillota</taxon>
        <taxon>Negativicutes</taxon>
        <taxon>Veillonellales</taxon>
        <taxon>Veillonellaceae</taxon>
        <taxon>Veillonella</taxon>
    </lineage>
</organism>
<gene>
    <name evidence="7" type="primary">rluD_3</name>
    <name evidence="7" type="ORF">VPLFYP99_01687</name>
</gene>
<feature type="region of interest" description="Disordered" evidence="5">
    <location>
        <begin position="36"/>
        <end position="60"/>
    </location>
</feature>
<dbReference type="GO" id="GO:0009982">
    <property type="term" value="F:pseudouridine synthase activity"/>
    <property type="evidence" value="ECO:0007669"/>
    <property type="project" value="InterPro"/>
</dbReference>
<dbReference type="SUPFAM" id="SSF55120">
    <property type="entry name" value="Pseudouridine synthase"/>
    <property type="match status" value="1"/>
</dbReference>
<keyword evidence="7" id="KW-0413">Isomerase</keyword>
<accession>A0A6N3B1D6</accession>
<dbReference type="PANTHER" id="PTHR21600:SF35">
    <property type="entry name" value="PSEUDOURIDINE SYNTHASE"/>
    <property type="match status" value="1"/>
</dbReference>
<dbReference type="PROSITE" id="PS01129">
    <property type="entry name" value="PSI_RLU"/>
    <property type="match status" value="1"/>
</dbReference>
<evidence type="ECO:0000313" key="7">
    <source>
        <dbReference type="EMBL" id="VYT98509.1"/>
    </source>
</evidence>
<dbReference type="InterPro" id="IPR020103">
    <property type="entry name" value="PsdUridine_synth_cat_dom_sf"/>
</dbReference>
<evidence type="ECO:0000256" key="4">
    <source>
        <dbReference type="PROSITE-ProRule" id="PRU00182"/>
    </source>
</evidence>
<evidence type="ECO:0000256" key="3">
    <source>
        <dbReference type="ARBA" id="ARBA00033164"/>
    </source>
</evidence>
<evidence type="ECO:0000256" key="2">
    <source>
        <dbReference type="ARBA" id="ARBA00031870"/>
    </source>
</evidence>
<proteinExistence type="predicted"/>
<reference evidence="7" key="1">
    <citation type="submission" date="2019-11" db="EMBL/GenBank/DDBJ databases">
        <authorList>
            <person name="Feng L."/>
        </authorList>
    </citation>
    <scope>NUCLEOTIDE SEQUENCE</scope>
    <source>
        <strain evidence="7">VparvulaLFYP99</strain>
    </source>
</reference>
<dbReference type="PANTHER" id="PTHR21600">
    <property type="entry name" value="MITOCHONDRIAL RNA PSEUDOURIDINE SYNTHASE"/>
    <property type="match status" value="1"/>
</dbReference>
<dbReference type="GO" id="GO:0003723">
    <property type="term" value="F:RNA binding"/>
    <property type="evidence" value="ECO:0007669"/>
    <property type="project" value="UniProtKB-KW"/>
</dbReference>
<sequence>MARKTHRPDDILWTVTAVDIETVLSKKNARQKLIGNGQDISSKNRDISSSNQDISSRDSEHIGEVRDISLGEVLDTRYPRKSLVKLFEEKLIHINGHKATPKDAISEGDEIWIAMAKEKIDHDPIEMDLRILYEDDDLLIVDKPSGVTVNSKDQVSLANGVAHYFKEHGIKRKVRFLNRLDRDTTGCIVIAKSGLAQSIYQQQMDDNTFEKWYMATVEGIVEADEDSLVFPMERSADGIHYEVNPKGKETRTDFSVLCRHSSQAVDNSVNKSKNSVDIAAKNVDINLGDVDKSNQNVDKTVYKSNKCGYSEVLVRLYTGKTHQIRVAFSHIGHPLVGDTLYGAQPTEQPFQLRAQKVVFTHMRTGERITVMA</sequence>
<dbReference type="RefSeq" id="WP_156697294.1">
    <property type="nucleotide sequence ID" value="NZ_CACRUG010000006.1"/>
</dbReference>
<comment type="catalytic activity">
    <reaction evidence="1">
        <text>a uridine in RNA = a pseudouridine in RNA</text>
        <dbReference type="Rhea" id="RHEA:48348"/>
        <dbReference type="Rhea" id="RHEA-COMP:12068"/>
        <dbReference type="Rhea" id="RHEA-COMP:12069"/>
        <dbReference type="ChEBI" id="CHEBI:65314"/>
        <dbReference type="ChEBI" id="CHEBI:65315"/>
    </reaction>
</comment>
<dbReference type="Gene3D" id="3.30.2350.10">
    <property type="entry name" value="Pseudouridine synthase"/>
    <property type="match status" value="1"/>
</dbReference>
<evidence type="ECO:0000256" key="5">
    <source>
        <dbReference type="SAM" id="MobiDB-lite"/>
    </source>
</evidence>
<name>A0A6N3B1D6_VEIPA</name>
<evidence type="ECO:0000256" key="1">
    <source>
        <dbReference type="ARBA" id="ARBA00000073"/>
    </source>
</evidence>
<evidence type="ECO:0000259" key="6">
    <source>
        <dbReference type="Pfam" id="PF00849"/>
    </source>
</evidence>
<keyword evidence="4" id="KW-0694">RNA-binding</keyword>
<dbReference type="GO" id="GO:0000455">
    <property type="term" value="P:enzyme-directed rRNA pseudouridine synthesis"/>
    <property type="evidence" value="ECO:0007669"/>
    <property type="project" value="TreeGrafter"/>
</dbReference>
<dbReference type="EMBL" id="CACRUG010000006">
    <property type="protein sequence ID" value="VYT98509.1"/>
    <property type="molecule type" value="Genomic_DNA"/>
</dbReference>
<dbReference type="InterPro" id="IPR050188">
    <property type="entry name" value="RluA_PseudoU_synthase"/>
</dbReference>
<dbReference type="AlphaFoldDB" id="A0A6N3B1D6"/>
<dbReference type="PROSITE" id="PS50889">
    <property type="entry name" value="S4"/>
    <property type="match status" value="1"/>
</dbReference>
<dbReference type="CDD" id="cd02869">
    <property type="entry name" value="PseudoU_synth_RluA_like"/>
    <property type="match status" value="1"/>
</dbReference>